<keyword evidence="1" id="KW-0819">tRNA processing</keyword>
<evidence type="ECO:0000256" key="2">
    <source>
        <dbReference type="ARBA" id="ARBA00022723"/>
    </source>
</evidence>
<dbReference type="EC" id="3.5.4.34" evidence="8"/>
<comment type="catalytic activity">
    <reaction evidence="11">
        <text>adenosine(37) in tRNA(Ala) + H2O + H(+) = inosine(37) in tRNA(Ala) + NH4(+)</text>
        <dbReference type="Rhea" id="RHEA:50968"/>
        <dbReference type="Rhea" id="RHEA-COMP:12855"/>
        <dbReference type="Rhea" id="RHEA-COMP:12856"/>
        <dbReference type="ChEBI" id="CHEBI:15377"/>
        <dbReference type="ChEBI" id="CHEBI:15378"/>
        <dbReference type="ChEBI" id="CHEBI:28938"/>
        <dbReference type="ChEBI" id="CHEBI:74411"/>
        <dbReference type="ChEBI" id="CHEBI:82852"/>
        <dbReference type="EC" id="3.5.4.34"/>
    </reaction>
</comment>
<evidence type="ECO:0000256" key="4">
    <source>
        <dbReference type="ARBA" id="ARBA00022833"/>
    </source>
</evidence>
<dbReference type="OrthoDB" id="416253at2759"/>
<evidence type="ECO:0000256" key="9">
    <source>
        <dbReference type="ARBA" id="ARBA00040502"/>
    </source>
</evidence>
<feature type="domain" description="A to I editase" evidence="12">
    <location>
        <begin position="49"/>
        <end position="391"/>
    </location>
</feature>
<comment type="similarity">
    <text evidence="7">Belongs to the ADAT1 family.</text>
</comment>
<evidence type="ECO:0000256" key="5">
    <source>
        <dbReference type="ARBA" id="ARBA00037026"/>
    </source>
</evidence>
<evidence type="ECO:0000313" key="13">
    <source>
        <dbReference type="EMBL" id="AEE62353.1"/>
    </source>
</evidence>
<name>J3JVX3_DENPD</name>
<keyword evidence="3" id="KW-0378">Hydrolase</keyword>
<dbReference type="PROSITE" id="PS50141">
    <property type="entry name" value="A_DEAMIN_EDITASE"/>
    <property type="match status" value="1"/>
</dbReference>
<accession>J3JVX3</accession>
<comment type="function">
    <text evidence="6">Specifically deaminates adenosine-37 to inosine in tRNA-Ala.</text>
</comment>
<dbReference type="HOGENOM" id="CLU_005382_5_1_1"/>
<evidence type="ECO:0000256" key="7">
    <source>
        <dbReference type="ARBA" id="ARBA00038326"/>
    </source>
</evidence>
<dbReference type="SMART" id="SM00552">
    <property type="entry name" value="ADEAMc"/>
    <property type="match status" value="1"/>
</dbReference>
<keyword evidence="4" id="KW-0862">Zinc</keyword>
<evidence type="ECO:0000259" key="12">
    <source>
        <dbReference type="PROSITE" id="PS50141"/>
    </source>
</evidence>
<dbReference type="Pfam" id="PF02137">
    <property type="entry name" value="A_deamin"/>
    <property type="match status" value="1"/>
</dbReference>
<proteinExistence type="evidence at transcript level"/>
<evidence type="ECO:0000256" key="6">
    <source>
        <dbReference type="ARBA" id="ARBA00037784"/>
    </source>
</evidence>
<dbReference type="GO" id="GO:0008033">
    <property type="term" value="P:tRNA processing"/>
    <property type="evidence" value="ECO:0007669"/>
    <property type="project" value="UniProtKB-KW"/>
</dbReference>
<evidence type="ECO:0000256" key="11">
    <source>
        <dbReference type="ARBA" id="ARBA00047635"/>
    </source>
</evidence>
<dbReference type="PANTHER" id="PTHR46516:SF1">
    <property type="entry name" value="TRNA-SPECIFIC ADENOSINE DEAMINASE 1"/>
    <property type="match status" value="1"/>
</dbReference>
<evidence type="ECO:0000256" key="3">
    <source>
        <dbReference type="ARBA" id="ARBA00022801"/>
    </source>
</evidence>
<dbReference type="GO" id="GO:0003723">
    <property type="term" value="F:RNA binding"/>
    <property type="evidence" value="ECO:0007669"/>
    <property type="project" value="InterPro"/>
</dbReference>
<dbReference type="GO" id="GO:0043829">
    <property type="term" value="F:tRNA-specific adenosine-37 deaminase activity"/>
    <property type="evidence" value="ECO:0007669"/>
    <property type="project" value="UniProtKB-EC"/>
</dbReference>
<organism evidence="13">
    <name type="scientific">Dendroctonus ponderosae</name>
    <name type="common">Mountain pine beetle</name>
    <dbReference type="NCBI Taxonomy" id="77166"/>
    <lineage>
        <taxon>Eukaryota</taxon>
        <taxon>Metazoa</taxon>
        <taxon>Ecdysozoa</taxon>
        <taxon>Arthropoda</taxon>
        <taxon>Hexapoda</taxon>
        <taxon>Insecta</taxon>
        <taxon>Pterygota</taxon>
        <taxon>Neoptera</taxon>
        <taxon>Endopterygota</taxon>
        <taxon>Coleoptera</taxon>
        <taxon>Polyphaga</taxon>
        <taxon>Cucujiformia</taxon>
        <taxon>Curculionidae</taxon>
        <taxon>Scolytinae</taxon>
        <taxon>Dendroctonus</taxon>
    </lineage>
</organism>
<protein>
    <recommendedName>
        <fullName evidence="9">tRNA-specific adenosine deaminase 1</fullName>
        <ecNumber evidence="8">3.5.4.34</ecNumber>
    </recommendedName>
    <alternativeName>
        <fullName evidence="10">tRNA-specific adenosine-37 deaminase</fullName>
    </alternativeName>
</protein>
<comment type="cofactor">
    <cofactor evidence="5">
        <name>1D-myo-inositol hexakisphosphate</name>
        <dbReference type="ChEBI" id="CHEBI:58130"/>
    </cofactor>
</comment>
<dbReference type="GO" id="GO:0046872">
    <property type="term" value="F:metal ion binding"/>
    <property type="evidence" value="ECO:0007669"/>
    <property type="project" value="UniProtKB-KW"/>
</dbReference>
<dbReference type="AlphaFoldDB" id="J3JVX3"/>
<evidence type="ECO:0000256" key="1">
    <source>
        <dbReference type="ARBA" id="ARBA00022694"/>
    </source>
</evidence>
<keyword evidence="2" id="KW-0479">Metal-binding</keyword>
<sequence length="395" mass="44984">MKQSLGNKIAHLSVEKFKSLPKTGKPKETEWTILSSIVKEQNSTFEVVSIGTGCKCIGKTKMCPKGTIVNDSHAEVMCRRAFLRYVYSHLTEDSAIFNSHKNKTFSLKPGIKFHFFTTQVPCGDAAIFPQDHKNEDAGSIIEDSTSENIPAKKRKLEDIFRTGAKCLKDSMVQDPKTDGATYHVLGVVRTKPGRGDPTASVSCSDKLAKWCHLGIQGALLMLFLAEPVYLSSFTILKESPFCQKSLERALFERVTPSLSLPYQKHKLEFYKADKSFVYRKTENRLACSSSICWWYSQNEQQNFEVAVNGRKQGVTKKNYLTEKGRLGICKLELFKTFRDKCLELKIDLDSDMENSTYEQAKRLSKSYQNNWIILKEQFRTWTMKDPELLHFTVTG</sequence>
<evidence type="ECO:0000256" key="8">
    <source>
        <dbReference type="ARBA" id="ARBA00038940"/>
    </source>
</evidence>
<dbReference type="PANTHER" id="PTHR46516">
    <property type="entry name" value="TRNA-SPECIFIC ADENOSINE DEAMINASE 1"/>
    <property type="match status" value="1"/>
</dbReference>
<reference evidence="13" key="1">
    <citation type="journal article" date="2012" name="Insect Biochem. Mol. Biol.">
        <title>Transcriptome and full-length cDNA resources for the mountain pine beetle, Dendroctonus ponderosae Hopkins, a major insect pest of pine forests.</title>
        <authorList>
            <person name="Keeling C.I."/>
            <person name="Henderson H."/>
            <person name="Li M."/>
            <person name="Yuen M."/>
            <person name="Clark E.L."/>
            <person name="Fraser J.D."/>
            <person name="Huber D.P."/>
            <person name="Liao N.Y."/>
            <person name="Roderick Docking T."/>
            <person name="Birol I."/>
            <person name="Chan S.K."/>
            <person name="Taylor G.A."/>
            <person name="Palmquist D."/>
            <person name="Jones S.J."/>
            <person name="Bohlmann J."/>
        </authorList>
    </citation>
    <scope>NUCLEOTIDE SEQUENCE</scope>
    <source>
        <tissue evidence="13">Midgut and adhering fatbody of emerged adults of both sexes after feeding on lodgepole pine for up to 64 h</tissue>
    </source>
</reference>
<dbReference type="InterPro" id="IPR002466">
    <property type="entry name" value="A_deamin"/>
</dbReference>
<evidence type="ECO:0000256" key="10">
    <source>
        <dbReference type="ARBA" id="ARBA00041760"/>
    </source>
</evidence>
<dbReference type="EMBL" id="BT127391">
    <property type="protein sequence ID" value="AEE62353.1"/>
    <property type="molecule type" value="mRNA"/>
</dbReference>